<feature type="transmembrane region" description="Helical" evidence="7">
    <location>
        <begin position="85"/>
        <end position="106"/>
    </location>
</feature>
<dbReference type="GO" id="GO:0055085">
    <property type="term" value="P:transmembrane transport"/>
    <property type="evidence" value="ECO:0007669"/>
    <property type="project" value="InterPro"/>
</dbReference>
<feature type="transmembrane region" description="Helical" evidence="7">
    <location>
        <begin position="20"/>
        <end position="49"/>
    </location>
</feature>
<sequence length="306" mass="33545">MENALKVKKKRLSREARDNITGYGLIAPALVALIVIGVVPILITVSYSFQYYVLTDPLNQHFVGLENYITLFKNPLFWRILGNTMLFAVLSMLFQLVLGFAGAILMSKAMKATGLVRTAVLIPWAIPGIIIAYTFSYMFNDQMGVLNSILIASGVSETGVSMLTSSAGAMLVVVLADTWKQFPYVALMLMAGLQTIPEEYYEAASIDGATKVQQFFRITLPNLKGIILIVLLFRTMGAIRIFDIIFGITGGGPANSTSTLLYQAYKYLFGDMNFGLGSALSTIITILILIISIIYMKVLKTDEGRG</sequence>
<dbReference type="AlphaFoldDB" id="A0A9D1P3L5"/>
<dbReference type="SUPFAM" id="SSF161098">
    <property type="entry name" value="MetI-like"/>
    <property type="match status" value="1"/>
</dbReference>
<evidence type="ECO:0000256" key="1">
    <source>
        <dbReference type="ARBA" id="ARBA00004651"/>
    </source>
</evidence>
<dbReference type="Gene3D" id="1.10.3720.10">
    <property type="entry name" value="MetI-like"/>
    <property type="match status" value="1"/>
</dbReference>
<gene>
    <name evidence="9" type="ORF">IAB71_05920</name>
</gene>
<dbReference type="InterPro" id="IPR035906">
    <property type="entry name" value="MetI-like_sf"/>
</dbReference>
<comment type="subcellular location">
    <subcellularLocation>
        <location evidence="1 7">Cell membrane</location>
        <topology evidence="1 7">Multi-pass membrane protein</topology>
    </subcellularLocation>
</comment>
<evidence type="ECO:0000259" key="8">
    <source>
        <dbReference type="PROSITE" id="PS50928"/>
    </source>
</evidence>
<feature type="domain" description="ABC transmembrane type-1" evidence="8">
    <location>
        <begin position="81"/>
        <end position="295"/>
    </location>
</feature>
<evidence type="ECO:0000256" key="6">
    <source>
        <dbReference type="ARBA" id="ARBA00023136"/>
    </source>
</evidence>
<comment type="caution">
    <text evidence="9">The sequence shown here is derived from an EMBL/GenBank/DDBJ whole genome shotgun (WGS) entry which is preliminary data.</text>
</comment>
<keyword evidence="6 7" id="KW-0472">Membrane</keyword>
<feature type="transmembrane region" description="Helical" evidence="7">
    <location>
        <begin position="159"/>
        <end position="179"/>
    </location>
</feature>
<feature type="transmembrane region" description="Helical" evidence="7">
    <location>
        <begin position="226"/>
        <end position="254"/>
    </location>
</feature>
<protein>
    <submittedName>
        <fullName evidence="9">Sugar ABC transporter permease</fullName>
    </submittedName>
</protein>
<keyword evidence="3" id="KW-1003">Cell membrane</keyword>
<dbReference type="PANTHER" id="PTHR43005:SF1">
    <property type="entry name" value="SPERMIDINE_PUTRESCINE TRANSPORT SYSTEM PERMEASE PROTEIN"/>
    <property type="match status" value="1"/>
</dbReference>
<name>A0A9D1P3L5_9FIRM</name>
<evidence type="ECO:0000256" key="4">
    <source>
        <dbReference type="ARBA" id="ARBA00022692"/>
    </source>
</evidence>
<dbReference type="CDD" id="cd06261">
    <property type="entry name" value="TM_PBP2"/>
    <property type="match status" value="1"/>
</dbReference>
<comment type="similarity">
    <text evidence="7">Belongs to the binding-protein-dependent transport system permease family.</text>
</comment>
<evidence type="ECO:0000256" key="3">
    <source>
        <dbReference type="ARBA" id="ARBA00022475"/>
    </source>
</evidence>
<keyword evidence="4 7" id="KW-0812">Transmembrane</keyword>
<keyword evidence="5 7" id="KW-1133">Transmembrane helix</keyword>
<evidence type="ECO:0000313" key="10">
    <source>
        <dbReference type="Proteomes" id="UP000824169"/>
    </source>
</evidence>
<dbReference type="Pfam" id="PF00528">
    <property type="entry name" value="BPD_transp_1"/>
    <property type="match status" value="1"/>
</dbReference>
<evidence type="ECO:0000256" key="5">
    <source>
        <dbReference type="ARBA" id="ARBA00022989"/>
    </source>
</evidence>
<dbReference type="GO" id="GO:0005886">
    <property type="term" value="C:plasma membrane"/>
    <property type="evidence" value="ECO:0007669"/>
    <property type="project" value="UniProtKB-SubCell"/>
</dbReference>
<keyword evidence="2 7" id="KW-0813">Transport</keyword>
<feature type="transmembrane region" description="Helical" evidence="7">
    <location>
        <begin position="274"/>
        <end position="296"/>
    </location>
</feature>
<evidence type="ECO:0000313" key="9">
    <source>
        <dbReference type="EMBL" id="HIV25310.1"/>
    </source>
</evidence>
<dbReference type="PROSITE" id="PS50928">
    <property type="entry name" value="ABC_TM1"/>
    <property type="match status" value="1"/>
</dbReference>
<accession>A0A9D1P3L5</accession>
<dbReference type="EMBL" id="DVOO01000016">
    <property type="protein sequence ID" value="HIV25310.1"/>
    <property type="molecule type" value="Genomic_DNA"/>
</dbReference>
<dbReference type="PANTHER" id="PTHR43005">
    <property type="entry name" value="BLR7065 PROTEIN"/>
    <property type="match status" value="1"/>
</dbReference>
<evidence type="ECO:0000256" key="7">
    <source>
        <dbReference type="RuleBase" id="RU363032"/>
    </source>
</evidence>
<dbReference type="InterPro" id="IPR000515">
    <property type="entry name" value="MetI-like"/>
</dbReference>
<proteinExistence type="inferred from homology"/>
<evidence type="ECO:0000256" key="2">
    <source>
        <dbReference type="ARBA" id="ARBA00022448"/>
    </source>
</evidence>
<feature type="transmembrane region" description="Helical" evidence="7">
    <location>
        <begin position="118"/>
        <end position="139"/>
    </location>
</feature>
<dbReference type="Proteomes" id="UP000824169">
    <property type="component" value="Unassembled WGS sequence"/>
</dbReference>
<reference evidence="9" key="2">
    <citation type="journal article" date="2021" name="PeerJ">
        <title>Extensive microbial diversity within the chicken gut microbiome revealed by metagenomics and culture.</title>
        <authorList>
            <person name="Gilroy R."/>
            <person name="Ravi A."/>
            <person name="Getino M."/>
            <person name="Pursley I."/>
            <person name="Horton D.L."/>
            <person name="Alikhan N.F."/>
            <person name="Baker D."/>
            <person name="Gharbi K."/>
            <person name="Hall N."/>
            <person name="Watson M."/>
            <person name="Adriaenssens E.M."/>
            <person name="Foster-Nyarko E."/>
            <person name="Jarju S."/>
            <person name="Secka A."/>
            <person name="Antonio M."/>
            <person name="Oren A."/>
            <person name="Chaudhuri R.R."/>
            <person name="La Ragione R."/>
            <person name="Hildebrand F."/>
            <person name="Pallen M.J."/>
        </authorList>
    </citation>
    <scope>NUCLEOTIDE SEQUENCE</scope>
    <source>
        <strain evidence="9">CHK188-20938</strain>
    </source>
</reference>
<reference evidence="9" key="1">
    <citation type="submission" date="2020-10" db="EMBL/GenBank/DDBJ databases">
        <authorList>
            <person name="Gilroy R."/>
        </authorList>
    </citation>
    <scope>NUCLEOTIDE SEQUENCE</scope>
    <source>
        <strain evidence="9">CHK188-20938</strain>
    </source>
</reference>
<organism evidence="9 10">
    <name type="scientific">Candidatus Scatomonas pullistercoris</name>
    <dbReference type="NCBI Taxonomy" id="2840920"/>
    <lineage>
        <taxon>Bacteria</taxon>
        <taxon>Bacillati</taxon>
        <taxon>Bacillota</taxon>
        <taxon>Clostridia</taxon>
        <taxon>Lachnospirales</taxon>
        <taxon>Lachnospiraceae</taxon>
        <taxon>Lachnospiraceae incertae sedis</taxon>
        <taxon>Candidatus Scatomonas</taxon>
    </lineage>
</organism>